<accession>A0A4Q9LYQ8</accession>
<gene>
    <name evidence="1" type="ORF">CWI38_0299p0010</name>
</gene>
<dbReference type="EMBL" id="PITK01000299">
    <property type="protein sequence ID" value="TBU16186.1"/>
    <property type="molecule type" value="Genomic_DNA"/>
</dbReference>
<proteinExistence type="predicted"/>
<evidence type="ECO:0000313" key="2">
    <source>
        <dbReference type="Proteomes" id="UP000292282"/>
    </source>
</evidence>
<reference evidence="1 2" key="1">
    <citation type="submission" date="2017-12" db="EMBL/GenBank/DDBJ databases">
        <authorList>
            <person name="Pombert J.-F."/>
            <person name="Haag K.L."/>
            <person name="Ebert D."/>
        </authorList>
    </citation>
    <scope>NUCLEOTIDE SEQUENCE [LARGE SCALE GENOMIC DNA]</scope>
    <source>
        <strain evidence="1">IL-G-3</strain>
    </source>
</reference>
<comment type="caution">
    <text evidence="1">The sequence shown here is derived from an EMBL/GenBank/DDBJ whole genome shotgun (WGS) entry which is preliminary data.</text>
</comment>
<dbReference type="AlphaFoldDB" id="A0A4Q9LYQ8"/>
<dbReference type="Proteomes" id="UP000292282">
    <property type="component" value="Unassembled WGS sequence"/>
</dbReference>
<name>A0A4Q9LYQ8_9MICR</name>
<organism evidence="1 2">
    <name type="scientific">Hamiltosporidium tvaerminnensis</name>
    <dbReference type="NCBI Taxonomy" id="1176355"/>
    <lineage>
        <taxon>Eukaryota</taxon>
        <taxon>Fungi</taxon>
        <taxon>Fungi incertae sedis</taxon>
        <taxon>Microsporidia</taxon>
        <taxon>Dubosqiidae</taxon>
        <taxon>Hamiltosporidium</taxon>
    </lineage>
</organism>
<sequence length="87" mass="10432">MIYVRPLTVLLEKTIQQTLKDFHADECEYIRLADITLKTLRWLYMVVLEDEIQEEPTPSQRQANSEEDDVTRKHKKLTYILFYTAKL</sequence>
<protein>
    <submittedName>
        <fullName evidence="1">Uncharacterized protein</fullName>
    </submittedName>
</protein>
<dbReference type="VEuPathDB" id="MicrosporidiaDB:CWI38_0299p0010"/>
<keyword evidence="2" id="KW-1185">Reference proteome</keyword>
<evidence type="ECO:0000313" key="1">
    <source>
        <dbReference type="EMBL" id="TBU16186.1"/>
    </source>
</evidence>